<reference evidence="3 4" key="1">
    <citation type="journal article" date="2015" name="Genome Biol. Evol.">
        <title>Phylogenomic analyses indicate that early fungi evolved digesting cell walls of algal ancestors of land plants.</title>
        <authorList>
            <person name="Chang Y."/>
            <person name="Wang S."/>
            <person name="Sekimoto S."/>
            <person name="Aerts A.L."/>
            <person name="Choi C."/>
            <person name="Clum A."/>
            <person name="LaButti K.M."/>
            <person name="Lindquist E.A."/>
            <person name="Yee Ngan C."/>
            <person name="Ohm R.A."/>
            <person name="Salamov A.A."/>
            <person name="Grigoriev I.V."/>
            <person name="Spatafora J.W."/>
            <person name="Berbee M.L."/>
        </authorList>
    </citation>
    <scope>NUCLEOTIDE SEQUENCE [LARGE SCALE GENOMIC DNA]</scope>
    <source>
        <strain evidence="3 4">NRRL 28638</strain>
    </source>
</reference>
<feature type="chain" id="PRO_5007293976" evidence="2">
    <location>
        <begin position="20"/>
        <end position="151"/>
    </location>
</feature>
<keyword evidence="4" id="KW-1185">Reference proteome</keyword>
<dbReference type="AlphaFoldDB" id="A0A137NQR8"/>
<organism evidence="3 4">
    <name type="scientific">Conidiobolus coronatus (strain ATCC 28846 / CBS 209.66 / NRRL 28638)</name>
    <name type="common">Delacroixia coronata</name>
    <dbReference type="NCBI Taxonomy" id="796925"/>
    <lineage>
        <taxon>Eukaryota</taxon>
        <taxon>Fungi</taxon>
        <taxon>Fungi incertae sedis</taxon>
        <taxon>Zoopagomycota</taxon>
        <taxon>Entomophthoromycotina</taxon>
        <taxon>Entomophthoromycetes</taxon>
        <taxon>Entomophthorales</taxon>
        <taxon>Ancylistaceae</taxon>
        <taxon>Conidiobolus</taxon>
    </lineage>
</organism>
<accession>A0A137NQR8</accession>
<evidence type="ECO:0000256" key="1">
    <source>
        <dbReference type="SAM" id="MobiDB-lite"/>
    </source>
</evidence>
<evidence type="ECO:0000256" key="2">
    <source>
        <dbReference type="SAM" id="SignalP"/>
    </source>
</evidence>
<dbReference type="EMBL" id="KQ965016">
    <property type="protein sequence ID" value="KXN65020.1"/>
    <property type="molecule type" value="Genomic_DNA"/>
</dbReference>
<protein>
    <submittedName>
        <fullName evidence="3">Uncharacterized protein</fullName>
    </submittedName>
</protein>
<feature type="region of interest" description="Disordered" evidence="1">
    <location>
        <begin position="84"/>
        <end position="129"/>
    </location>
</feature>
<feature type="compositionally biased region" description="Gly residues" evidence="1">
    <location>
        <begin position="105"/>
        <end position="114"/>
    </location>
</feature>
<feature type="compositionally biased region" description="Low complexity" evidence="1">
    <location>
        <begin position="84"/>
        <end position="104"/>
    </location>
</feature>
<proteinExistence type="predicted"/>
<evidence type="ECO:0000313" key="4">
    <source>
        <dbReference type="Proteomes" id="UP000070444"/>
    </source>
</evidence>
<keyword evidence="2" id="KW-0732">Signal</keyword>
<evidence type="ECO:0000313" key="3">
    <source>
        <dbReference type="EMBL" id="KXN65020.1"/>
    </source>
</evidence>
<gene>
    <name evidence="3" type="ORF">CONCODRAFT_74507</name>
</gene>
<dbReference type="Proteomes" id="UP000070444">
    <property type="component" value="Unassembled WGS sequence"/>
</dbReference>
<name>A0A137NQR8_CONC2</name>
<feature type="signal peptide" evidence="2">
    <location>
        <begin position="1"/>
        <end position="19"/>
    </location>
</feature>
<sequence>MVKLIQLSFLSLAVTAAPAFYEIFSSIPVASWFMNHDPKNRLSPSEILALEQAKFNTQAATLLSIAKPQQIVVTAPAPVINISNNVSSHSHSSSNSNSNSNSQSYGGGGGNGGYGPPPPAEPLVEEDADSRGICYRGSISAIPPGGRMCED</sequence>